<dbReference type="InterPro" id="IPR011042">
    <property type="entry name" value="6-blade_b-propeller_TolB-like"/>
</dbReference>
<dbReference type="SUPFAM" id="SSF63825">
    <property type="entry name" value="YWTD domain"/>
    <property type="match status" value="3"/>
</dbReference>
<proteinExistence type="predicted"/>
<dbReference type="Gene3D" id="2.120.10.30">
    <property type="entry name" value="TolB, C-terminal domain"/>
    <property type="match status" value="1"/>
</dbReference>
<gene>
    <name evidence="2" type="ORF">SDC9_54453</name>
</gene>
<dbReference type="InterPro" id="IPR051200">
    <property type="entry name" value="Host-pathogen_enzymatic-act"/>
</dbReference>
<accession>A0A644WX11</accession>
<dbReference type="Gene3D" id="2.130.10.10">
    <property type="entry name" value="YVTN repeat-like/Quinoprotein amine dehydrogenase"/>
    <property type="match status" value="2"/>
</dbReference>
<dbReference type="PANTHER" id="PTHR47197">
    <property type="entry name" value="PROTEIN NIRF"/>
    <property type="match status" value="1"/>
</dbReference>
<sequence length="1178" mass="130570">MIHRIKCQICFLLSFLMIFSLFTPLTAYAAGDGTASELIKNYGAIGGNLEGWTLDEESGMICAFTSGNDKLVILNAEDLSIKKEMTLSRVTDIEVADGKLYAAQESRKTICVIDLKTFDVSYLLLQEKPHKIAVDEQKLYYILRYDASVQKDYKQLYIVSINGNSEYAITPNPDAGIQKGLTGDYYLTDIAADRSNHTLYVADSNGFSNGIFKLDADYKTLTTNNGGVLNGVFRDIVLSGSDVYYGKYRLDGHDLSQVYGSYDGVVSYASGNNVFVAGEGIFDRVTFEKTGEFPNDASYSNFLEDGQGSVYLYEGQSYSVFKGDINQFLYDAPQNADLTDYNADTATADNLASRLSISKWLVDEDAGMIYALSNEKNALLFIGLSDLKLQKQIPIGRDPEDLALADGKLYVSLFSDMKISVVDLKTRTVQKDLMLDKNMPYALAVDGDKLFFTGFGNPSDYHLAYISGLQGDLYVYNLKTGGIENLTGTYDTYHIAEKGVSGFSRSNMVLDRENHVLYVADTGNSGVCAIRTTDYQVQGVAGTGLHMQNERGTVTMDGDNLFYNLYKLEPSNLDAVYGYCAESIVYTSGGFAFSKDAVYSADNFEKVCDLPFESDSIYMDGQKNVYIYDGSDHTIKKYSLLPSLDGFDERYEALIKGTDYNLDDLQSEVPYGRRDSLKKLVVDNARGRIYAITDDSYKLIVFGEDLKEQKELAIGLEPSDIELYKGKLYISVTGSHYIMVIDPDTLSVTDKIRVDGQPELLEIDDRWIFYNDFSTKLHAYDRVLKTDTKISFYDYQYIWDLTYISNLALDRENHVLYTVYGSSDDLIENSVYAINTKTLKPVRVPLAGADIPDTVQSDGNPLFYDDLLLYKGIYNRYDLSTVLGGEATGAFLYADDQVIISQTHVYSRKDFKMLGDLSLQYKTLYTDGGNTVYTLGYYRHSIQKTSIRDILESAANKTAELDAIIASYGADNSTGTLKNTPPDMSGAGKDVGPVPGFSDVATHWAKPEIEEMAAKGIVTAYQNRFSPDDNVTRAEFIAMLTRALGVDGSDYYGVAFNDVPENAWYYSSVMAGAALGLTNGSGNNSFEPDKPITREQIVTMTVRAMKYVNGDLENAVTGALNQFTDRDSISDWAKADIAAAVKAGIVNGKSADRFDPKSDTTRAESAVILKRLLDDLDR</sequence>
<feature type="domain" description="SLH" evidence="1">
    <location>
        <begin position="1120"/>
        <end position="1178"/>
    </location>
</feature>
<dbReference type="InterPro" id="IPR001119">
    <property type="entry name" value="SLH_dom"/>
</dbReference>
<protein>
    <recommendedName>
        <fullName evidence="1">SLH domain-containing protein</fullName>
    </recommendedName>
</protein>
<dbReference type="InterPro" id="IPR015943">
    <property type="entry name" value="WD40/YVTN_repeat-like_dom_sf"/>
</dbReference>
<evidence type="ECO:0000259" key="1">
    <source>
        <dbReference type="PROSITE" id="PS51272"/>
    </source>
</evidence>
<organism evidence="2">
    <name type="scientific">bioreactor metagenome</name>
    <dbReference type="NCBI Taxonomy" id="1076179"/>
    <lineage>
        <taxon>unclassified sequences</taxon>
        <taxon>metagenomes</taxon>
        <taxon>ecological metagenomes</taxon>
    </lineage>
</organism>
<reference evidence="2" key="1">
    <citation type="submission" date="2019-08" db="EMBL/GenBank/DDBJ databases">
        <authorList>
            <person name="Kucharzyk K."/>
            <person name="Murdoch R.W."/>
            <person name="Higgins S."/>
            <person name="Loffler F."/>
        </authorList>
    </citation>
    <scope>NUCLEOTIDE SEQUENCE</scope>
</reference>
<dbReference type="EMBL" id="VSSQ01001416">
    <property type="protein sequence ID" value="MPM08141.1"/>
    <property type="molecule type" value="Genomic_DNA"/>
</dbReference>
<dbReference type="PROSITE" id="PS51272">
    <property type="entry name" value="SLH"/>
    <property type="match status" value="3"/>
</dbReference>
<dbReference type="PANTHER" id="PTHR47197:SF3">
    <property type="entry name" value="DIHYDRO-HEME D1 DEHYDROGENASE"/>
    <property type="match status" value="1"/>
</dbReference>
<evidence type="ECO:0000313" key="2">
    <source>
        <dbReference type="EMBL" id="MPM08141.1"/>
    </source>
</evidence>
<feature type="domain" description="SLH" evidence="1">
    <location>
        <begin position="992"/>
        <end position="1054"/>
    </location>
</feature>
<feature type="domain" description="SLH" evidence="1">
    <location>
        <begin position="1055"/>
        <end position="1115"/>
    </location>
</feature>
<comment type="caution">
    <text evidence="2">The sequence shown here is derived from an EMBL/GenBank/DDBJ whole genome shotgun (WGS) entry which is preliminary data.</text>
</comment>
<dbReference type="AlphaFoldDB" id="A0A644WX11"/>
<dbReference type="Pfam" id="PF00395">
    <property type="entry name" value="SLH"/>
    <property type="match status" value="3"/>
</dbReference>
<name>A0A644WX11_9ZZZZ</name>